<comment type="caution">
    <text evidence="3">The sequence shown here is derived from an EMBL/GenBank/DDBJ whole genome shotgun (WGS) entry which is preliminary data.</text>
</comment>
<keyword evidence="2" id="KW-0472">Membrane</keyword>
<proteinExistence type="predicted"/>
<dbReference type="RefSeq" id="WP_340361230.1">
    <property type="nucleotide sequence ID" value="NZ_JBBKZU010000028.1"/>
</dbReference>
<sequence length="226" mass="23891">MFPGNGWFMTVGMAVAGVVLTGVAVWIGLHGWRQASRRSSLTPAGKVREGRPIGSNGLPLSQMMQKGCELQHAGQHREAISLFEAALAQGGGVTETLRLLNLSAQSHNRVGEYAQAQTKGVAALEFARATGSAAEAGSTHCILGEVALKLGEWDAAAEHFNEAVDSFSQAGNEKAAREALGRLTEILGQPADPESAEFYRSLAIELRSRGSLLTVNGRALTRIGIQ</sequence>
<reference evidence="3 4" key="1">
    <citation type="submission" date="2024-03" db="EMBL/GenBank/DDBJ databases">
        <title>Novel species of the genus Variovorax.</title>
        <authorList>
            <person name="Liu Q."/>
            <person name="Xin Y.-H."/>
        </authorList>
    </citation>
    <scope>NUCLEOTIDE SEQUENCE [LARGE SCALE GENOMIC DNA]</scope>
    <source>
        <strain evidence="3 4">KACC 18899</strain>
    </source>
</reference>
<dbReference type="EMBL" id="JBBKZU010000028">
    <property type="protein sequence ID" value="MEJ8816035.1"/>
    <property type="molecule type" value="Genomic_DNA"/>
</dbReference>
<dbReference type="InterPro" id="IPR011990">
    <property type="entry name" value="TPR-like_helical_dom_sf"/>
</dbReference>
<protein>
    <submittedName>
        <fullName evidence="3">Tetratricopeptide repeat protein</fullName>
    </submittedName>
</protein>
<accession>A0ABU8VSL7</accession>
<organism evidence="3 4">
    <name type="scientific">Variovorax ureilyticus</name>
    <dbReference type="NCBI Taxonomy" id="1836198"/>
    <lineage>
        <taxon>Bacteria</taxon>
        <taxon>Pseudomonadati</taxon>
        <taxon>Pseudomonadota</taxon>
        <taxon>Betaproteobacteria</taxon>
        <taxon>Burkholderiales</taxon>
        <taxon>Comamonadaceae</taxon>
        <taxon>Variovorax</taxon>
    </lineage>
</organism>
<name>A0ABU8VSL7_9BURK</name>
<dbReference type="Proteomes" id="UP001365846">
    <property type="component" value="Unassembled WGS sequence"/>
</dbReference>
<keyword evidence="2" id="KW-1133">Transmembrane helix</keyword>
<dbReference type="Pfam" id="PF13424">
    <property type="entry name" value="TPR_12"/>
    <property type="match status" value="1"/>
</dbReference>
<feature type="region of interest" description="Disordered" evidence="1">
    <location>
        <begin position="38"/>
        <end position="57"/>
    </location>
</feature>
<dbReference type="Gene3D" id="1.25.40.10">
    <property type="entry name" value="Tetratricopeptide repeat domain"/>
    <property type="match status" value="1"/>
</dbReference>
<feature type="transmembrane region" description="Helical" evidence="2">
    <location>
        <begin position="6"/>
        <end position="29"/>
    </location>
</feature>
<evidence type="ECO:0000313" key="4">
    <source>
        <dbReference type="Proteomes" id="UP001365846"/>
    </source>
</evidence>
<gene>
    <name evidence="3" type="ORF">WKW77_33600</name>
</gene>
<dbReference type="SUPFAM" id="SSF48452">
    <property type="entry name" value="TPR-like"/>
    <property type="match status" value="1"/>
</dbReference>
<evidence type="ECO:0000256" key="2">
    <source>
        <dbReference type="SAM" id="Phobius"/>
    </source>
</evidence>
<keyword evidence="4" id="KW-1185">Reference proteome</keyword>
<evidence type="ECO:0000256" key="1">
    <source>
        <dbReference type="SAM" id="MobiDB-lite"/>
    </source>
</evidence>
<keyword evidence="2" id="KW-0812">Transmembrane</keyword>
<evidence type="ECO:0000313" key="3">
    <source>
        <dbReference type="EMBL" id="MEJ8816035.1"/>
    </source>
</evidence>